<dbReference type="AlphaFoldDB" id="G8LYS3"/>
<dbReference type="RefSeq" id="WP_014253429.1">
    <property type="nucleotide sequence ID" value="NC_016627.1"/>
</dbReference>
<dbReference type="KEGG" id="ccl:Clocl_0033"/>
<dbReference type="EMBL" id="CP003065">
    <property type="protein sequence ID" value="AEV66791.1"/>
    <property type="molecule type" value="Genomic_DNA"/>
</dbReference>
<dbReference type="SMART" id="SM00257">
    <property type="entry name" value="LysM"/>
    <property type="match status" value="1"/>
</dbReference>
<reference evidence="2 3" key="2">
    <citation type="journal article" date="2012" name="Stand. Genomic Sci.">
        <title>Complete Genome Sequence of Clostridium clariflavum DSM 19732.</title>
        <authorList>
            <person name="Izquierdo J.A."/>
            <person name="Goodwin L."/>
            <person name="Davenport K.W."/>
            <person name="Teshima H."/>
            <person name="Bruce D."/>
            <person name="Detter C."/>
            <person name="Tapia R."/>
            <person name="Han S."/>
            <person name="Land M."/>
            <person name="Hauser L."/>
            <person name="Jeffries C.D."/>
            <person name="Han J."/>
            <person name="Pitluck S."/>
            <person name="Nolan M."/>
            <person name="Chen A."/>
            <person name="Huntemann M."/>
            <person name="Mavromatis K."/>
            <person name="Mikhailova N."/>
            <person name="Liolios K."/>
            <person name="Woyke T."/>
            <person name="Lynd L.R."/>
        </authorList>
    </citation>
    <scope>NUCLEOTIDE SEQUENCE [LARGE SCALE GENOMIC DNA]</scope>
    <source>
        <strain evidence="3">DSM 19732 / NBRC 101661 / EBR45</strain>
    </source>
</reference>
<protein>
    <submittedName>
        <fullName evidence="2">LysM repeat-containing protein</fullName>
    </submittedName>
</protein>
<dbReference type="InterPro" id="IPR024300">
    <property type="entry name" value="SipL_SPOCS_dom"/>
</dbReference>
<dbReference type="InterPro" id="IPR036779">
    <property type="entry name" value="LysM_dom_sf"/>
</dbReference>
<organism evidence="2 3">
    <name type="scientific">Acetivibrio clariflavus (strain DSM 19732 / NBRC 101661 / EBR45)</name>
    <name type="common">Clostridium clariflavum</name>
    <dbReference type="NCBI Taxonomy" id="720554"/>
    <lineage>
        <taxon>Bacteria</taxon>
        <taxon>Bacillati</taxon>
        <taxon>Bacillota</taxon>
        <taxon>Clostridia</taxon>
        <taxon>Eubacteriales</taxon>
        <taxon>Oscillospiraceae</taxon>
        <taxon>Acetivibrio</taxon>
    </lineage>
</organism>
<dbReference type="STRING" id="720554.Clocl_0033"/>
<proteinExistence type="predicted"/>
<dbReference type="Proteomes" id="UP000005435">
    <property type="component" value="Chromosome"/>
</dbReference>
<dbReference type="Gene3D" id="3.10.350.10">
    <property type="entry name" value="LysM domain"/>
    <property type="match status" value="1"/>
</dbReference>
<name>G8LYS3_ACECE</name>
<dbReference type="Pfam" id="PF12673">
    <property type="entry name" value="SipL"/>
    <property type="match status" value="3"/>
</dbReference>
<dbReference type="SUPFAM" id="SSF54106">
    <property type="entry name" value="LysM domain"/>
    <property type="match status" value="1"/>
</dbReference>
<feature type="domain" description="LysM" evidence="1">
    <location>
        <begin position="472"/>
        <end position="516"/>
    </location>
</feature>
<dbReference type="eggNOG" id="COG1388">
    <property type="taxonomic scope" value="Bacteria"/>
</dbReference>
<sequence length="523" mass="59279">MSLELVKETIRINNLVGEDTAQTVIEHDIIVPDTNPDAVRILLIDGEVYEKSSEVLQDKVAVNGAIRYKILYISDDESRKVRSINTSSDFSYNVDVLNARFGLKANVKCEMEHIDYEILYGRKIKVKSIVRFDVKVCEEAEHDFANNISGLDDIETLRDYIDINSTLGENSAYCNVNESIEIPAGKPTIKEILRSDIKIVGKDYKVSDNKIIAKGDLNILTLYIADDEENSIQFMEHELPFTQFIDLQGVNDACECEVDYRIINYSFRAAEDNDGELRILNTEVELMLKAQAYERKRIDILTDAYSLSRKLAIEQKPFKTKKVISKEKSQINIKETVYVDGDNPGIAEVFNVLSKPSLIECNIGNGNITIEGAIKNSILYLANNSEQPVSCYDCEIPFRQNIDIKDINPKMGCEIELDVEHCNYSMLSANEVEIRAIVNVCIKVVDTVEVPLVSRVSESPIEEKRSESPSITIYFSQPDDNLWKIAKKYYTTVDNIKKINNLSDDDNIQPGQQIIIPRKLNIS</sequence>
<dbReference type="HOGENOM" id="CLU_037106_0_0_9"/>
<dbReference type="Pfam" id="PF01476">
    <property type="entry name" value="LysM"/>
    <property type="match status" value="1"/>
</dbReference>
<gene>
    <name evidence="2" type="ordered locus">Clocl_0033</name>
</gene>
<dbReference type="InterPro" id="IPR018392">
    <property type="entry name" value="LysM"/>
</dbReference>
<evidence type="ECO:0000313" key="2">
    <source>
        <dbReference type="EMBL" id="AEV66791.1"/>
    </source>
</evidence>
<keyword evidence="3" id="KW-1185">Reference proteome</keyword>
<reference evidence="3" key="1">
    <citation type="submission" date="2011-12" db="EMBL/GenBank/DDBJ databases">
        <title>Complete sequence of Clostridium clariflavum DSM 19732.</title>
        <authorList>
            <consortium name="US DOE Joint Genome Institute"/>
            <person name="Lucas S."/>
            <person name="Han J."/>
            <person name="Lapidus A."/>
            <person name="Cheng J.-F."/>
            <person name="Goodwin L."/>
            <person name="Pitluck S."/>
            <person name="Peters L."/>
            <person name="Teshima H."/>
            <person name="Detter J.C."/>
            <person name="Han C."/>
            <person name="Tapia R."/>
            <person name="Land M."/>
            <person name="Hauser L."/>
            <person name="Kyrpides N."/>
            <person name="Ivanova N."/>
            <person name="Pagani I."/>
            <person name="Kitzmiller T."/>
            <person name="Lynd L."/>
            <person name="Izquierdo J."/>
            <person name="Woyke T."/>
        </authorList>
    </citation>
    <scope>NUCLEOTIDE SEQUENCE [LARGE SCALE GENOMIC DNA]</scope>
    <source>
        <strain evidence="3">DSM 19732 / NBRC 101661 / EBR45</strain>
    </source>
</reference>
<dbReference type="PROSITE" id="PS51782">
    <property type="entry name" value="LYSM"/>
    <property type="match status" value="1"/>
</dbReference>
<evidence type="ECO:0000259" key="1">
    <source>
        <dbReference type="PROSITE" id="PS51782"/>
    </source>
</evidence>
<accession>G8LYS3</accession>
<evidence type="ECO:0000313" key="3">
    <source>
        <dbReference type="Proteomes" id="UP000005435"/>
    </source>
</evidence>
<dbReference type="CDD" id="cd00118">
    <property type="entry name" value="LysM"/>
    <property type="match status" value="1"/>
</dbReference>
<dbReference type="OrthoDB" id="9779340at2"/>